<dbReference type="Pfam" id="PF23535">
    <property type="entry name" value="Microp_apicomplexa_21"/>
    <property type="match status" value="1"/>
</dbReference>
<name>A0A3B0MUU6_THEAN</name>
<dbReference type="AlphaFoldDB" id="A0A3B0MUU6"/>
<evidence type="ECO:0000313" key="3">
    <source>
        <dbReference type="EMBL" id="SVP94533.1"/>
    </source>
</evidence>
<dbReference type="VEuPathDB" id="PiroplasmaDB:TA17340"/>
<evidence type="ECO:0000256" key="1">
    <source>
        <dbReference type="SAM" id="Phobius"/>
    </source>
</evidence>
<dbReference type="EMBL" id="UIVT01000004">
    <property type="protein sequence ID" value="SVP94023.1"/>
    <property type="molecule type" value="Genomic_DNA"/>
</dbReference>
<keyword evidence="1" id="KW-1133">Transmembrane helix</keyword>
<dbReference type="InterPro" id="IPR056322">
    <property type="entry name" value="Microp_apicomplexa_21"/>
</dbReference>
<gene>
    <name evidence="2" type="ORF">TAT_000302300</name>
    <name evidence="3" type="ORF">TAV_000302400</name>
</gene>
<evidence type="ECO:0000313" key="2">
    <source>
        <dbReference type="EMBL" id="SVP94023.1"/>
    </source>
</evidence>
<feature type="transmembrane region" description="Helical" evidence="1">
    <location>
        <begin position="21"/>
        <end position="40"/>
    </location>
</feature>
<keyword evidence="1" id="KW-0812">Transmembrane</keyword>
<accession>A0A3B0MUU6</accession>
<keyword evidence="1" id="KW-0472">Membrane</keyword>
<feature type="transmembrane region" description="Helical" evidence="1">
    <location>
        <begin position="75"/>
        <end position="94"/>
    </location>
</feature>
<organism evidence="2">
    <name type="scientific">Theileria annulata</name>
    <dbReference type="NCBI Taxonomy" id="5874"/>
    <lineage>
        <taxon>Eukaryota</taxon>
        <taxon>Sar</taxon>
        <taxon>Alveolata</taxon>
        <taxon>Apicomplexa</taxon>
        <taxon>Aconoidasida</taxon>
        <taxon>Piroplasmida</taxon>
        <taxon>Theileriidae</taxon>
        <taxon>Theileria</taxon>
    </lineage>
</organism>
<dbReference type="EMBL" id="UIVS01000004">
    <property type="protein sequence ID" value="SVP94533.1"/>
    <property type="molecule type" value="Genomic_DNA"/>
</dbReference>
<reference evidence="2" key="1">
    <citation type="submission" date="2018-07" db="EMBL/GenBank/DDBJ databases">
        <authorList>
            <person name="Quirk P.G."/>
            <person name="Krulwich T.A."/>
        </authorList>
    </citation>
    <scope>NUCLEOTIDE SEQUENCE</scope>
    <source>
        <strain evidence="2">Anand</strain>
    </source>
</reference>
<sequence>MALWGYNFNREVKWQKNRKGFGFFYLSAMFIFPSLIYYLFGNPAVTNFYLKNNLATIKQDENYLLFIYTNSKRPTSVIIFLISFLTIGPGSIYYI</sequence>
<proteinExistence type="predicted"/>
<protein>
    <submittedName>
        <fullName evidence="2">Uncharacterized protein</fullName>
    </submittedName>
</protein>